<proteinExistence type="predicted"/>
<keyword evidence="3" id="KW-1185">Reference proteome</keyword>
<dbReference type="AlphaFoldDB" id="A0A3N0GZJ9"/>
<dbReference type="InterPro" id="IPR003719">
    <property type="entry name" value="Phenazine_PhzF-like"/>
</dbReference>
<name>A0A3N0GZJ9_9ACTN</name>
<dbReference type="GO" id="GO:0016853">
    <property type="term" value="F:isomerase activity"/>
    <property type="evidence" value="ECO:0007669"/>
    <property type="project" value="TreeGrafter"/>
</dbReference>
<evidence type="ECO:0000256" key="1">
    <source>
        <dbReference type="PIRSR" id="PIRSR016184-1"/>
    </source>
</evidence>
<feature type="active site" evidence="1">
    <location>
        <position position="49"/>
    </location>
</feature>
<dbReference type="Proteomes" id="UP000279994">
    <property type="component" value="Unassembled WGS sequence"/>
</dbReference>
<dbReference type="NCBIfam" id="TIGR00654">
    <property type="entry name" value="PhzF_family"/>
    <property type="match status" value="1"/>
</dbReference>
<dbReference type="PANTHER" id="PTHR13774:SF32">
    <property type="entry name" value="ANTISENSE-ENHANCING SEQUENCE 1"/>
    <property type="match status" value="1"/>
</dbReference>
<dbReference type="EMBL" id="RJSF01000003">
    <property type="protein sequence ID" value="RNM17532.1"/>
    <property type="molecule type" value="Genomic_DNA"/>
</dbReference>
<evidence type="ECO:0000313" key="3">
    <source>
        <dbReference type="Proteomes" id="UP000279994"/>
    </source>
</evidence>
<dbReference type="OrthoDB" id="9788221at2"/>
<dbReference type="PANTHER" id="PTHR13774">
    <property type="entry name" value="PHENAZINE BIOSYNTHESIS PROTEIN"/>
    <property type="match status" value="1"/>
</dbReference>
<organism evidence="2 3">
    <name type="scientific">Nocardioides pocheonensis</name>
    <dbReference type="NCBI Taxonomy" id="661485"/>
    <lineage>
        <taxon>Bacteria</taxon>
        <taxon>Bacillati</taxon>
        <taxon>Actinomycetota</taxon>
        <taxon>Actinomycetes</taxon>
        <taxon>Propionibacteriales</taxon>
        <taxon>Nocardioidaceae</taxon>
        <taxon>Nocardioides</taxon>
    </lineage>
</organism>
<dbReference type="GO" id="GO:0005737">
    <property type="term" value="C:cytoplasm"/>
    <property type="evidence" value="ECO:0007669"/>
    <property type="project" value="TreeGrafter"/>
</dbReference>
<comment type="caution">
    <text evidence="2">The sequence shown here is derived from an EMBL/GenBank/DDBJ whole genome shotgun (WGS) entry which is preliminary data.</text>
</comment>
<dbReference type="SUPFAM" id="SSF54506">
    <property type="entry name" value="Diaminopimelate epimerase-like"/>
    <property type="match status" value="1"/>
</dbReference>
<dbReference type="PIRSF" id="PIRSF016184">
    <property type="entry name" value="PhzC_PhzF"/>
    <property type="match status" value="1"/>
</dbReference>
<dbReference type="Gene3D" id="3.10.310.10">
    <property type="entry name" value="Diaminopimelate Epimerase, Chain A, domain 1"/>
    <property type="match status" value="2"/>
</dbReference>
<reference evidence="2 3" key="1">
    <citation type="submission" date="2018-11" db="EMBL/GenBank/DDBJ databases">
        <authorList>
            <person name="Li F."/>
        </authorList>
    </citation>
    <scope>NUCLEOTIDE SEQUENCE [LARGE SCALE GENOMIC DNA]</scope>
    <source>
        <strain evidence="2 3">Gsoil 818</strain>
    </source>
</reference>
<sequence>MPDAFLDYDVVDVFAESPFAGNQLAVVHGAGDLPDAALLAITREFNFSETTFPVPVDGGRYRCRIYTPGGEIPFAGHPTLGTAWVLRDRGRLDQASVVQECGAGEIGVRFEDDLVELSAAPRDRVGPLGEAFAAQLLEAVGLDLSDADGEVWLAGTGLTFVHLPVHDEAVARARVPARAVREIARLPETGDPLDGLNLYAVRDRTTDGLDVHSRVFVPGLSVPEDPATGSAAAGLALALHARGLLEDAGRYRISQGTELGRPSVLLGRVEVDGDGAGATVSRVHVAGEVHPIARGQIRVP</sequence>
<dbReference type="Pfam" id="PF02567">
    <property type="entry name" value="PhzC-PhzF"/>
    <property type="match status" value="1"/>
</dbReference>
<dbReference type="RefSeq" id="WP_123221150.1">
    <property type="nucleotide sequence ID" value="NZ_RJSF01000003.1"/>
</dbReference>
<protein>
    <submittedName>
        <fullName evidence="2">PhzF family phenazine biosynthesis protein</fullName>
    </submittedName>
</protein>
<gene>
    <name evidence="2" type="ORF">EFL26_01770</name>
</gene>
<accession>A0A3N0GZJ9</accession>
<evidence type="ECO:0000313" key="2">
    <source>
        <dbReference type="EMBL" id="RNM17532.1"/>
    </source>
</evidence>